<dbReference type="Pfam" id="PF00619">
    <property type="entry name" value="CARD"/>
    <property type="match status" value="1"/>
</dbReference>
<dbReference type="GO" id="GO:0097169">
    <property type="term" value="C:AIM2 inflammasome complex"/>
    <property type="evidence" value="ECO:0007669"/>
    <property type="project" value="TreeGrafter"/>
</dbReference>
<dbReference type="PANTHER" id="PTHR47901:SF3">
    <property type="entry name" value="CASPASE-1"/>
    <property type="match status" value="1"/>
</dbReference>
<dbReference type="GO" id="GO:0042981">
    <property type="term" value="P:regulation of apoptotic process"/>
    <property type="evidence" value="ECO:0007669"/>
    <property type="project" value="InterPro"/>
</dbReference>
<evidence type="ECO:0000313" key="2">
    <source>
        <dbReference type="EMBL" id="LAA18308.1"/>
    </source>
</evidence>
<dbReference type="GO" id="GO:0006508">
    <property type="term" value="P:proteolysis"/>
    <property type="evidence" value="ECO:0007669"/>
    <property type="project" value="InterPro"/>
</dbReference>
<reference evidence="2" key="2">
    <citation type="submission" date="2017-12" db="EMBL/GenBank/DDBJ databases">
        <title>Coralsnake Venomics: Analyses of Venom Gland Transcriptomes and Proteomes of Six Brazilian Taxa.</title>
        <authorList>
            <person name="Aird S.D."/>
            <person name="Jorge da Silva N."/>
            <person name="Qiu L."/>
            <person name="Villar-Briones A."/>
            <person name="Aparecida-Saddi V."/>
            <person name="Campos-Telles M.P."/>
            <person name="Grau M."/>
            <person name="Mikheyev A.S."/>
        </authorList>
    </citation>
    <scope>NUCLEOTIDE SEQUENCE</scope>
    <source>
        <tissue evidence="2">Venom_gland</tissue>
    </source>
</reference>
<proteinExistence type="predicted"/>
<dbReference type="PANTHER" id="PTHR47901">
    <property type="entry name" value="CASPASE RECRUITMENT DOMAIN-CONTAINING PROTEIN 18"/>
    <property type="match status" value="1"/>
</dbReference>
<accession>A0A2H6MYR4</accession>
<dbReference type="SUPFAM" id="SSF47986">
    <property type="entry name" value="DEATH domain"/>
    <property type="match status" value="1"/>
</dbReference>
<dbReference type="GO" id="GO:0072559">
    <property type="term" value="C:NLRP3 inflammasome complex"/>
    <property type="evidence" value="ECO:0007669"/>
    <property type="project" value="TreeGrafter"/>
</dbReference>
<sequence length="100" mass="11481">MADNKLEGVRAEFINRINTTVISQLLDDLLSRKILTDEELEEVNVKNKRQDQARMLIDNVRRKGPEASRLFIDFFLARDPYLAEQLGLQNVSAGICDFIT</sequence>
<feature type="domain" description="CARD" evidence="1">
    <location>
        <begin position="1"/>
        <end position="90"/>
    </location>
</feature>
<dbReference type="EMBL" id="IACI01005836">
    <property type="protein sequence ID" value="LAA18308.1"/>
    <property type="molecule type" value="Transcribed_RNA"/>
</dbReference>
<dbReference type="GO" id="GO:0004197">
    <property type="term" value="F:cysteine-type endopeptidase activity"/>
    <property type="evidence" value="ECO:0007669"/>
    <property type="project" value="InterPro"/>
</dbReference>
<dbReference type="GO" id="GO:0050727">
    <property type="term" value="P:regulation of inflammatory response"/>
    <property type="evidence" value="ECO:0007669"/>
    <property type="project" value="TreeGrafter"/>
</dbReference>
<name>A0A2H6MYR4_9SAUR</name>
<dbReference type="InterPro" id="IPR002398">
    <property type="entry name" value="Pept_C14"/>
</dbReference>
<dbReference type="GO" id="GO:0072557">
    <property type="term" value="C:IPAF inflammasome complex"/>
    <property type="evidence" value="ECO:0007669"/>
    <property type="project" value="TreeGrafter"/>
</dbReference>
<dbReference type="InterPro" id="IPR011029">
    <property type="entry name" value="DEATH-like_dom_sf"/>
</dbReference>
<organism evidence="2">
    <name type="scientific">Micrurus carvalhoi</name>
    <dbReference type="NCBI Taxonomy" id="3147026"/>
    <lineage>
        <taxon>Eukaryota</taxon>
        <taxon>Metazoa</taxon>
        <taxon>Chordata</taxon>
        <taxon>Craniata</taxon>
        <taxon>Vertebrata</taxon>
        <taxon>Euteleostomi</taxon>
        <taxon>Lepidosauria</taxon>
        <taxon>Squamata</taxon>
        <taxon>Bifurcata</taxon>
        <taxon>Unidentata</taxon>
        <taxon>Episquamata</taxon>
        <taxon>Toxicofera</taxon>
        <taxon>Serpentes</taxon>
        <taxon>Colubroidea</taxon>
        <taxon>Elapidae</taxon>
        <taxon>Elapinae</taxon>
        <taxon>Micrurus</taxon>
    </lineage>
</organism>
<dbReference type="Gene3D" id="1.10.533.10">
    <property type="entry name" value="Death Domain, Fas"/>
    <property type="match status" value="1"/>
</dbReference>
<reference evidence="2" key="1">
    <citation type="submission" date="2017-07" db="EMBL/GenBank/DDBJ databases">
        <authorList>
            <person name="Mikheyev A."/>
            <person name="Grau M."/>
        </authorList>
    </citation>
    <scope>NUCLEOTIDE SEQUENCE</scope>
    <source>
        <tissue evidence="2">Venom_gland</tissue>
    </source>
</reference>
<dbReference type="AlphaFoldDB" id="A0A2H6MYR4"/>
<dbReference type="InterPro" id="IPR001315">
    <property type="entry name" value="CARD"/>
</dbReference>
<dbReference type="PROSITE" id="PS50209">
    <property type="entry name" value="CARD"/>
    <property type="match status" value="1"/>
</dbReference>
<protein>
    <recommendedName>
        <fullName evidence="1">CARD domain-containing protein</fullName>
    </recommendedName>
</protein>
<evidence type="ECO:0000259" key="1">
    <source>
        <dbReference type="PROSITE" id="PS50209"/>
    </source>
</evidence>
<dbReference type="SMART" id="SM00114">
    <property type="entry name" value="CARD"/>
    <property type="match status" value="1"/>
</dbReference>